<reference evidence="1" key="1">
    <citation type="submission" date="2021-06" db="EMBL/GenBank/DDBJ databases">
        <authorList>
            <person name="Kallberg Y."/>
            <person name="Tangrot J."/>
            <person name="Rosling A."/>
        </authorList>
    </citation>
    <scope>NUCLEOTIDE SEQUENCE</scope>
    <source>
        <strain evidence="1">IL203A</strain>
    </source>
</reference>
<dbReference type="EMBL" id="CAJVPU010003224">
    <property type="protein sequence ID" value="CAG8515106.1"/>
    <property type="molecule type" value="Genomic_DNA"/>
</dbReference>
<accession>A0ACA9L7G4</accession>
<name>A0ACA9L7G4_9GLOM</name>
<keyword evidence="2" id="KW-1185">Reference proteome</keyword>
<dbReference type="Proteomes" id="UP000789702">
    <property type="component" value="Unassembled WGS sequence"/>
</dbReference>
<evidence type="ECO:0000313" key="2">
    <source>
        <dbReference type="Proteomes" id="UP000789702"/>
    </source>
</evidence>
<sequence length="311" mass="36231">MSESIKLKSDSNFDVKIIVGSESNIKEFNAHSIVLRSCSLYFQRALSERWKNQKHGVYIITKPNIHPNIFMLILDYIYAGNNILHTSAEDSLNILAASDELELLDLAECAQKHLIRKFTPWLFSNLIISLNIDHFIALKETISRCIPLIRYHYIPKDYINKQIKLYHLDSNAFIKSKTPQRRSNSNEFLSKTLSFIFSKKPYFSIEKKPYFSKTSNSFIFSFTNQSNPVLSRIIPKRINEAIWNSESCGPSFGQSDLCMKDSNYWTSNWEFYENKITNSHPLIAEEYEVLVFDSYNPTMNNIFLQILETTK</sequence>
<proteinExistence type="predicted"/>
<evidence type="ECO:0000313" key="1">
    <source>
        <dbReference type="EMBL" id="CAG8515106.1"/>
    </source>
</evidence>
<organism evidence="1 2">
    <name type="scientific">Dentiscutata heterogama</name>
    <dbReference type="NCBI Taxonomy" id="1316150"/>
    <lineage>
        <taxon>Eukaryota</taxon>
        <taxon>Fungi</taxon>
        <taxon>Fungi incertae sedis</taxon>
        <taxon>Mucoromycota</taxon>
        <taxon>Glomeromycotina</taxon>
        <taxon>Glomeromycetes</taxon>
        <taxon>Diversisporales</taxon>
        <taxon>Gigasporaceae</taxon>
        <taxon>Dentiscutata</taxon>
    </lineage>
</organism>
<comment type="caution">
    <text evidence="1">The sequence shown here is derived from an EMBL/GenBank/DDBJ whole genome shotgun (WGS) entry which is preliminary data.</text>
</comment>
<gene>
    <name evidence="1" type="ORF">DHETER_LOCUS3643</name>
</gene>
<feature type="non-terminal residue" evidence="1">
    <location>
        <position position="311"/>
    </location>
</feature>
<protein>
    <submittedName>
        <fullName evidence="1">4497_t:CDS:1</fullName>
    </submittedName>
</protein>